<dbReference type="OrthoDB" id="470139at2"/>
<comment type="caution">
    <text evidence="3">The sequence shown here is derived from an EMBL/GenBank/DDBJ whole genome shotgun (WGS) entry which is preliminary data.</text>
</comment>
<dbReference type="InterPro" id="IPR009492">
    <property type="entry name" value="TniQ"/>
</dbReference>
<gene>
    <name evidence="3" type="ORF">C7H85_11360</name>
</gene>
<evidence type="ECO:0000313" key="4">
    <source>
        <dbReference type="Proteomes" id="UP000240243"/>
    </source>
</evidence>
<sequence length="470" mass="53886">MRVPKPFPDELLLSRLIRYVTMFGMHIGDFSEKAFGSKRASVHPFLPAGIEQLATLIGENKDDIVNEQTLAPLFCLFMPRYAAQLRRMMLACEGAKAVRYSQLASFGSGETLCLKWCPLCAGNELQQLGVAYWHRSHQVPGITACPFHPVLLRRMPLVRRQRVMAGCLPEYTDRYISAEPLETRVAHFAYELLQLITCESCQLNVASAYRLRLAELGFITKHGSVRREGVIKAFIAAAEEYRAAADTLLPRHAQDYRYVSQLLDPESNRHPFRHLLFSSWLYRQPQDMLDYALPSASISAGNKRDKPRTSSNVERKCLRLLKENRSMAEVSRITGKSRCYLKRLAQLHDIPITTRPRTLTEECKQRILRFAQAGVHRSAISKRCGIGIGSVEQVISSTPGLVERRKLCHWESMRRRCRVQIIKYRNAHPEAHRKDYKSRCNAAFFWLYLNDRLWLQAVLPEPVKPAGRYA</sequence>
<organism evidence="3 4">
    <name type="scientific">Zobellella endophytica</name>
    <dbReference type="NCBI Taxonomy" id="2116700"/>
    <lineage>
        <taxon>Bacteria</taxon>
        <taxon>Pseudomonadati</taxon>
        <taxon>Pseudomonadota</taxon>
        <taxon>Gammaproteobacteria</taxon>
        <taxon>Aeromonadales</taxon>
        <taxon>Aeromonadaceae</taxon>
        <taxon>Zobellella</taxon>
    </lineage>
</organism>
<name>A0A2P7R4V9_9GAMM</name>
<dbReference type="Pfam" id="PF06527">
    <property type="entry name" value="TniQ"/>
    <property type="match status" value="1"/>
</dbReference>
<dbReference type="EMBL" id="PXYG01000004">
    <property type="protein sequence ID" value="PSJ45246.1"/>
    <property type="molecule type" value="Genomic_DNA"/>
</dbReference>
<dbReference type="Pfam" id="PF15978">
    <property type="entry name" value="TnsD"/>
    <property type="match status" value="1"/>
</dbReference>
<evidence type="ECO:0000313" key="3">
    <source>
        <dbReference type="EMBL" id="PSJ45246.1"/>
    </source>
</evidence>
<dbReference type="Proteomes" id="UP000240243">
    <property type="component" value="Unassembled WGS sequence"/>
</dbReference>
<evidence type="ECO:0000259" key="2">
    <source>
        <dbReference type="Pfam" id="PF15978"/>
    </source>
</evidence>
<dbReference type="AlphaFoldDB" id="A0A2P7R4V9"/>
<accession>A0A2P7R4V9</accession>
<feature type="domain" description="TniQ" evidence="1">
    <location>
        <begin position="3"/>
        <end position="152"/>
    </location>
</feature>
<dbReference type="InterPro" id="IPR032750">
    <property type="entry name" value="TnsD_C"/>
</dbReference>
<dbReference type="RefSeq" id="WP_106729816.1">
    <property type="nucleotide sequence ID" value="NZ_PXYG01000004.1"/>
</dbReference>
<protein>
    <submittedName>
        <fullName evidence="3">Uncharacterized protein</fullName>
    </submittedName>
</protein>
<proteinExistence type="predicted"/>
<keyword evidence="4" id="KW-1185">Reference proteome</keyword>
<evidence type="ECO:0000259" key="1">
    <source>
        <dbReference type="Pfam" id="PF06527"/>
    </source>
</evidence>
<feature type="domain" description="Transposon Tn7 transposition protein TnsD C-terminal" evidence="2">
    <location>
        <begin position="189"/>
        <end position="464"/>
    </location>
</feature>
<reference evidence="3 4" key="1">
    <citation type="submission" date="2018-03" db="EMBL/GenBank/DDBJ databases">
        <title>The draft genome of Zobellella sp. 59N8.</title>
        <authorList>
            <person name="Liu L."/>
            <person name="Li L."/>
            <person name="Zhang X."/>
            <person name="Liang L."/>
            <person name="Wang T."/>
        </authorList>
    </citation>
    <scope>NUCLEOTIDE SEQUENCE [LARGE SCALE GENOMIC DNA]</scope>
    <source>
        <strain evidence="3 4">59N8</strain>
    </source>
</reference>